<name>A0A330L487_9BACT</name>
<gene>
    <name evidence="1" type="ORF">NITLEN_100005</name>
</gene>
<evidence type="ECO:0000313" key="2">
    <source>
        <dbReference type="Proteomes" id="UP000248168"/>
    </source>
</evidence>
<protein>
    <submittedName>
        <fullName evidence="1">Uncharacterized protein</fullName>
    </submittedName>
</protein>
<keyword evidence="2" id="KW-1185">Reference proteome</keyword>
<evidence type="ECO:0000313" key="1">
    <source>
        <dbReference type="EMBL" id="SPP64135.1"/>
    </source>
</evidence>
<dbReference type="AlphaFoldDB" id="A0A330L487"/>
<accession>A0A330L487</accession>
<proteinExistence type="predicted"/>
<sequence>MRKRYSPSEWMAALERDPGLRGHSPAATATRLNISEETVGALILSGALNVADVYEDGEVVNIIIPDRDIQRHAAKSAEMKFEQ</sequence>
<organism evidence="1 2">
    <name type="scientific">Nitrospira lenta</name>
    <dbReference type="NCBI Taxonomy" id="1436998"/>
    <lineage>
        <taxon>Bacteria</taxon>
        <taxon>Pseudomonadati</taxon>
        <taxon>Nitrospirota</taxon>
        <taxon>Nitrospiria</taxon>
        <taxon>Nitrospirales</taxon>
        <taxon>Nitrospiraceae</taxon>
        <taxon>Nitrospira</taxon>
    </lineage>
</organism>
<reference evidence="2" key="1">
    <citation type="submission" date="2018-04" db="EMBL/GenBank/DDBJ databases">
        <authorList>
            <person name="Lucker S."/>
            <person name="Sakoula D."/>
        </authorList>
    </citation>
    <scope>NUCLEOTIDE SEQUENCE [LARGE SCALE GENOMIC DNA]</scope>
</reference>
<dbReference type="EMBL" id="OUNR01000002">
    <property type="protein sequence ID" value="SPP64135.1"/>
    <property type="molecule type" value="Genomic_DNA"/>
</dbReference>
<dbReference type="Proteomes" id="UP000248168">
    <property type="component" value="Unassembled WGS sequence"/>
</dbReference>
<dbReference type="InParanoid" id="A0A330L487"/>